<dbReference type="EMBL" id="MFQZ01000001">
    <property type="protein sequence ID" value="OGH88782.1"/>
    <property type="molecule type" value="Genomic_DNA"/>
</dbReference>
<dbReference type="Gene3D" id="3.30.110.170">
    <property type="entry name" value="Protein of unknown function (DUF541), domain 1"/>
    <property type="match status" value="1"/>
</dbReference>
<reference evidence="2 3" key="1">
    <citation type="journal article" date="2016" name="Nat. Commun.">
        <title>Thousands of microbial genomes shed light on interconnected biogeochemical processes in an aquifer system.</title>
        <authorList>
            <person name="Anantharaman K."/>
            <person name="Brown C.T."/>
            <person name="Hug L.A."/>
            <person name="Sharon I."/>
            <person name="Castelle C.J."/>
            <person name="Probst A.J."/>
            <person name="Thomas B.C."/>
            <person name="Singh A."/>
            <person name="Wilkins M.J."/>
            <person name="Karaoz U."/>
            <person name="Brodie E.L."/>
            <person name="Williams K.H."/>
            <person name="Hubbard S.S."/>
            <person name="Banfield J.F."/>
        </authorList>
    </citation>
    <scope>NUCLEOTIDE SEQUENCE [LARGE SCALE GENOMIC DNA]</scope>
</reference>
<evidence type="ECO:0000313" key="2">
    <source>
        <dbReference type="EMBL" id="OGH88782.1"/>
    </source>
</evidence>
<organism evidence="2 3">
    <name type="scientific">Candidatus Magasanikbacteria bacterium RIFOXYC2_FULL_42_28</name>
    <dbReference type="NCBI Taxonomy" id="1798704"/>
    <lineage>
        <taxon>Bacteria</taxon>
        <taxon>Candidatus Magasanikiibacteriota</taxon>
    </lineage>
</organism>
<proteinExistence type="predicted"/>
<dbReference type="Proteomes" id="UP000177907">
    <property type="component" value="Unassembled WGS sequence"/>
</dbReference>
<protein>
    <recommendedName>
        <fullName evidence="4">SIMPL domain-containing protein</fullName>
    </recommendedName>
</protein>
<dbReference type="InterPro" id="IPR007497">
    <property type="entry name" value="SIMPL/DUF541"/>
</dbReference>
<keyword evidence="1" id="KW-1133">Transmembrane helix</keyword>
<keyword evidence="1" id="KW-0812">Transmembrane</keyword>
<dbReference type="InterPro" id="IPR052022">
    <property type="entry name" value="26kDa_periplasmic_antigen"/>
</dbReference>
<dbReference type="PANTHER" id="PTHR34387:SF1">
    <property type="entry name" value="PERIPLASMIC IMMUNOGENIC PROTEIN"/>
    <property type="match status" value="1"/>
</dbReference>
<dbReference type="AlphaFoldDB" id="A0A1F6NXX3"/>
<dbReference type="Gene3D" id="3.30.70.2970">
    <property type="entry name" value="Protein of unknown function (DUF541), domain 2"/>
    <property type="match status" value="1"/>
</dbReference>
<keyword evidence="1" id="KW-0472">Membrane</keyword>
<feature type="transmembrane region" description="Helical" evidence="1">
    <location>
        <begin position="34"/>
        <end position="51"/>
    </location>
</feature>
<dbReference type="PANTHER" id="PTHR34387">
    <property type="entry name" value="SLR1258 PROTEIN"/>
    <property type="match status" value="1"/>
</dbReference>
<dbReference type="STRING" id="1798704.A3J93_01685"/>
<accession>A0A1F6NXX3</accession>
<evidence type="ECO:0000256" key="1">
    <source>
        <dbReference type="SAM" id="Phobius"/>
    </source>
</evidence>
<comment type="caution">
    <text evidence="2">The sequence shown here is derived from an EMBL/GenBank/DDBJ whole genome shotgun (WGS) entry which is preliminary data.</text>
</comment>
<evidence type="ECO:0008006" key="4">
    <source>
        <dbReference type="Google" id="ProtNLM"/>
    </source>
</evidence>
<evidence type="ECO:0000313" key="3">
    <source>
        <dbReference type="Proteomes" id="UP000177907"/>
    </source>
</evidence>
<gene>
    <name evidence="2" type="ORF">A3J93_01685</name>
</gene>
<sequence>MANNFVKEVKENCCAVNADKACGGCWGADFGKKVLWTFAGVLLVYAIFWLGTTIRNNIKQYDFIGKADKFERQIAINGYGKVSGSNDIAVTTIGHSNTDKDVSKAQAENKKVMDQILADLQTMGVADKDLQSNYTIYPDYNYTEEKGQVLQGYRVSNQLTVKIRDLSKVSAVLGLAGKYGATEVSGLNFTIDDPENLKNEARKKALEDAQIKAGQMAVALGVRLGGVISFSEWDASPGPYPVYSMMGAEKGGGEPGVASGSQDVAMNVSITYEILQ</sequence>
<dbReference type="GO" id="GO:0006974">
    <property type="term" value="P:DNA damage response"/>
    <property type="evidence" value="ECO:0007669"/>
    <property type="project" value="TreeGrafter"/>
</dbReference>
<name>A0A1F6NXX3_9BACT</name>
<dbReference type="Pfam" id="PF04402">
    <property type="entry name" value="SIMPL"/>
    <property type="match status" value="1"/>
</dbReference>